<sequence length="247" mass="28483">MSELPAWLTEWGTNQDIEPWENVCEIASAMWALGAITTISVLWRLNVDRRYPEGKKQYTPHEQLRRYRGAITEAYERFRLMLYPLTRKSHSKILVAERVIDQWKQEAQVAARSIGEQVVRLGFFDGGSRGNPGPGGSGSIFVELRWAGEDPHVVWAAATALARKTTTNNVAEFVGLHRLLKRAVECGWRGVHVVGDSAMIIEMMSKRKVPKSSKMQHWYRATRKLADRCEVATWEHHFRSHNKWRMR</sequence>
<comment type="caution">
    <text evidence="3">The sequence shown here is derived from an EMBL/GenBank/DDBJ whole genome shotgun (WGS) entry which is preliminary data.</text>
</comment>
<gene>
    <name evidence="3" type="ORF">PF001_g4595</name>
    <name evidence="2" type="ORF">PF006_g27456</name>
</gene>
<accession>A0A6A4EP08</accession>
<dbReference type="EMBL" id="QXGE01000160">
    <property type="protein sequence ID" value="KAE9322083.1"/>
    <property type="molecule type" value="Genomic_DNA"/>
</dbReference>
<evidence type="ECO:0000313" key="4">
    <source>
        <dbReference type="Proteomes" id="UP000437068"/>
    </source>
</evidence>
<reference evidence="4 5" key="1">
    <citation type="submission" date="2018-08" db="EMBL/GenBank/DDBJ databases">
        <title>Genomic investigation of the strawberry pathogen Phytophthora fragariae indicates pathogenicity is determined by transcriptional variation in three key races.</title>
        <authorList>
            <person name="Adams T.M."/>
            <person name="Armitage A.D."/>
            <person name="Sobczyk M.K."/>
            <person name="Bates H.J."/>
            <person name="Dunwell J.M."/>
            <person name="Nellist C.F."/>
            <person name="Harrison R.J."/>
        </authorList>
    </citation>
    <scope>NUCLEOTIDE SEQUENCE [LARGE SCALE GENOMIC DNA]</scope>
    <source>
        <strain evidence="3 4">A4</strain>
        <strain evidence="2 5">NOV-5</strain>
    </source>
</reference>
<name>A0A6A4EP08_9STRA</name>
<dbReference type="SUPFAM" id="SSF53098">
    <property type="entry name" value="Ribonuclease H-like"/>
    <property type="match status" value="1"/>
</dbReference>
<evidence type="ECO:0000313" key="2">
    <source>
        <dbReference type="EMBL" id="KAE9079743.1"/>
    </source>
</evidence>
<dbReference type="InterPro" id="IPR002156">
    <property type="entry name" value="RNaseH_domain"/>
</dbReference>
<proteinExistence type="predicted"/>
<evidence type="ECO:0000313" key="5">
    <source>
        <dbReference type="Proteomes" id="UP000440732"/>
    </source>
</evidence>
<evidence type="ECO:0000313" key="3">
    <source>
        <dbReference type="EMBL" id="KAE9322083.1"/>
    </source>
</evidence>
<dbReference type="EMBL" id="QXGA01003750">
    <property type="protein sequence ID" value="KAE9079743.1"/>
    <property type="molecule type" value="Genomic_DNA"/>
</dbReference>
<dbReference type="GO" id="GO:0004523">
    <property type="term" value="F:RNA-DNA hybrid ribonuclease activity"/>
    <property type="evidence" value="ECO:0007669"/>
    <property type="project" value="InterPro"/>
</dbReference>
<protein>
    <recommendedName>
        <fullName evidence="1">RNase H type-1 domain-containing protein</fullName>
    </recommendedName>
</protein>
<dbReference type="Proteomes" id="UP000440732">
    <property type="component" value="Unassembled WGS sequence"/>
</dbReference>
<dbReference type="Gene3D" id="3.30.420.10">
    <property type="entry name" value="Ribonuclease H-like superfamily/Ribonuclease H"/>
    <property type="match status" value="1"/>
</dbReference>
<dbReference type="Pfam" id="PF13456">
    <property type="entry name" value="RVT_3"/>
    <property type="match status" value="1"/>
</dbReference>
<dbReference type="AlphaFoldDB" id="A0A6A4EP08"/>
<feature type="domain" description="RNase H type-1" evidence="1">
    <location>
        <begin position="116"/>
        <end position="247"/>
    </location>
</feature>
<dbReference type="InterPro" id="IPR012337">
    <property type="entry name" value="RNaseH-like_sf"/>
</dbReference>
<dbReference type="PROSITE" id="PS50879">
    <property type="entry name" value="RNASE_H_1"/>
    <property type="match status" value="1"/>
</dbReference>
<evidence type="ECO:0000259" key="1">
    <source>
        <dbReference type="PROSITE" id="PS50879"/>
    </source>
</evidence>
<dbReference type="InterPro" id="IPR036397">
    <property type="entry name" value="RNaseH_sf"/>
</dbReference>
<organism evidence="3 4">
    <name type="scientific">Phytophthora fragariae</name>
    <dbReference type="NCBI Taxonomy" id="53985"/>
    <lineage>
        <taxon>Eukaryota</taxon>
        <taxon>Sar</taxon>
        <taxon>Stramenopiles</taxon>
        <taxon>Oomycota</taxon>
        <taxon>Peronosporomycetes</taxon>
        <taxon>Peronosporales</taxon>
        <taxon>Peronosporaceae</taxon>
        <taxon>Phytophthora</taxon>
    </lineage>
</organism>
<dbReference type="Proteomes" id="UP000437068">
    <property type="component" value="Unassembled WGS sequence"/>
</dbReference>
<dbReference type="GO" id="GO:0003676">
    <property type="term" value="F:nucleic acid binding"/>
    <property type="evidence" value="ECO:0007669"/>
    <property type="project" value="InterPro"/>
</dbReference>